<evidence type="ECO:0000259" key="4">
    <source>
        <dbReference type="PROSITE" id="PS01124"/>
    </source>
</evidence>
<dbReference type="GO" id="GO:0043565">
    <property type="term" value="F:sequence-specific DNA binding"/>
    <property type="evidence" value="ECO:0007669"/>
    <property type="project" value="InterPro"/>
</dbReference>
<gene>
    <name evidence="5" type="ORF">A130_10975</name>
</gene>
<dbReference type="RefSeq" id="WP_017053689.1">
    <property type="nucleotide sequence ID" value="NZ_AJYW02000021.1"/>
</dbReference>
<evidence type="ECO:0000256" key="3">
    <source>
        <dbReference type="ARBA" id="ARBA00023163"/>
    </source>
</evidence>
<dbReference type="Gene3D" id="3.40.50.880">
    <property type="match status" value="1"/>
</dbReference>
<dbReference type="InterPro" id="IPR029062">
    <property type="entry name" value="Class_I_gatase-like"/>
</dbReference>
<sequence length="343" mass="38740">MRLKYVENDTVNVVALCASGQFFSSITGPLEILEIASNISGSAKLNISIVSPDNKAVEGVGGVRIEIINKWEDIFSTDVLLIGSIGDPNDGLGCISLDLISWIKRQSASGAIIISIDTGVFVLAKCGLLSNQDVIVHPYFSSLFKNMFTDVRVLDQKKIMITDKLYISVGVHTYKNLMMLFVEEFYGSQVKYTCHELISANECDKESLRYSDILEYMQHKDIAIHDVQKWIITNGTKSITINRLAIKANLSERQFKRRFKEVTGVTPLKFIQFVRLSLAKSLLRTTNLTVESIGQKVGYEDVKFFRQIFKRENELSPLEYRKYRGNHSNNGMAMNEESVFFEG</sequence>
<dbReference type="PROSITE" id="PS00041">
    <property type="entry name" value="HTH_ARAC_FAMILY_1"/>
    <property type="match status" value="1"/>
</dbReference>
<dbReference type="AlphaFoldDB" id="A0A1E5D7F0"/>
<evidence type="ECO:0000256" key="1">
    <source>
        <dbReference type="ARBA" id="ARBA00023015"/>
    </source>
</evidence>
<dbReference type="InterPro" id="IPR009057">
    <property type="entry name" value="Homeodomain-like_sf"/>
</dbReference>
<evidence type="ECO:0000313" key="5">
    <source>
        <dbReference type="EMBL" id="OEE79564.1"/>
    </source>
</evidence>
<dbReference type="GO" id="GO:0003700">
    <property type="term" value="F:DNA-binding transcription factor activity"/>
    <property type="evidence" value="ECO:0007669"/>
    <property type="project" value="InterPro"/>
</dbReference>
<dbReference type="SUPFAM" id="SSF46689">
    <property type="entry name" value="Homeodomain-like"/>
    <property type="match status" value="2"/>
</dbReference>
<dbReference type="SMART" id="SM00342">
    <property type="entry name" value="HTH_ARAC"/>
    <property type="match status" value="1"/>
</dbReference>
<keyword evidence="2" id="KW-0238">DNA-binding</keyword>
<dbReference type="EMBL" id="AJYW02000021">
    <property type="protein sequence ID" value="OEE79564.1"/>
    <property type="molecule type" value="Genomic_DNA"/>
</dbReference>
<dbReference type="Pfam" id="PF12833">
    <property type="entry name" value="HTH_18"/>
    <property type="match status" value="1"/>
</dbReference>
<dbReference type="InterPro" id="IPR018062">
    <property type="entry name" value="HTH_AraC-typ_CS"/>
</dbReference>
<protein>
    <submittedName>
        <fullName evidence="5">AraC family transcriptional regulator</fullName>
    </submittedName>
</protein>
<dbReference type="SUPFAM" id="SSF52317">
    <property type="entry name" value="Class I glutamine amidotransferase-like"/>
    <property type="match status" value="1"/>
</dbReference>
<reference evidence="5 6" key="1">
    <citation type="journal article" date="2012" name="Science">
        <title>Ecological populations of bacteria act as socially cohesive units of antibiotic production and resistance.</title>
        <authorList>
            <person name="Cordero O.X."/>
            <person name="Wildschutte H."/>
            <person name="Kirkup B."/>
            <person name="Proehl S."/>
            <person name="Ngo L."/>
            <person name="Hussain F."/>
            <person name="Le Roux F."/>
            <person name="Mincer T."/>
            <person name="Polz M.F."/>
        </authorList>
    </citation>
    <scope>NUCLEOTIDE SEQUENCE [LARGE SCALE GENOMIC DNA]</scope>
    <source>
        <strain evidence="5 6">FF-238</strain>
    </source>
</reference>
<comment type="caution">
    <text evidence="5">The sequence shown here is derived from an EMBL/GenBank/DDBJ whole genome shotgun (WGS) entry which is preliminary data.</text>
</comment>
<evidence type="ECO:0000256" key="2">
    <source>
        <dbReference type="ARBA" id="ARBA00023125"/>
    </source>
</evidence>
<dbReference type="PANTHER" id="PTHR43280">
    <property type="entry name" value="ARAC-FAMILY TRANSCRIPTIONAL REGULATOR"/>
    <property type="match status" value="1"/>
</dbReference>
<dbReference type="Gene3D" id="1.10.10.60">
    <property type="entry name" value="Homeodomain-like"/>
    <property type="match status" value="2"/>
</dbReference>
<proteinExistence type="predicted"/>
<dbReference type="InterPro" id="IPR018060">
    <property type="entry name" value="HTH_AraC"/>
</dbReference>
<keyword evidence="6" id="KW-1185">Reference proteome</keyword>
<accession>A0A1E5D7F0</accession>
<organism evidence="5 6">
    <name type="scientific">Vibrio genomosp. F6 str. FF-238</name>
    <dbReference type="NCBI Taxonomy" id="1191298"/>
    <lineage>
        <taxon>Bacteria</taxon>
        <taxon>Pseudomonadati</taxon>
        <taxon>Pseudomonadota</taxon>
        <taxon>Gammaproteobacteria</taxon>
        <taxon>Vibrionales</taxon>
        <taxon>Vibrionaceae</taxon>
        <taxon>Vibrio</taxon>
    </lineage>
</organism>
<dbReference type="PANTHER" id="PTHR43280:SF2">
    <property type="entry name" value="HTH-TYPE TRANSCRIPTIONAL REGULATOR EXSA"/>
    <property type="match status" value="1"/>
</dbReference>
<keyword evidence="3" id="KW-0804">Transcription</keyword>
<evidence type="ECO:0000313" key="6">
    <source>
        <dbReference type="Proteomes" id="UP000094165"/>
    </source>
</evidence>
<feature type="domain" description="HTH araC/xylS-type" evidence="4">
    <location>
        <begin position="225"/>
        <end position="323"/>
    </location>
</feature>
<dbReference type="Proteomes" id="UP000094165">
    <property type="component" value="Unassembled WGS sequence"/>
</dbReference>
<dbReference type="PROSITE" id="PS01124">
    <property type="entry name" value="HTH_ARAC_FAMILY_2"/>
    <property type="match status" value="1"/>
</dbReference>
<keyword evidence="1" id="KW-0805">Transcription regulation</keyword>
<name>A0A1E5D7F0_9VIBR</name>